<protein>
    <submittedName>
        <fullName evidence="2">Uncharacterized protein</fullName>
    </submittedName>
</protein>
<dbReference type="EMBL" id="GL450203">
    <property type="protein sequence ID" value="EFN81392.1"/>
    <property type="molecule type" value="Genomic_DNA"/>
</dbReference>
<feature type="region of interest" description="Disordered" evidence="1">
    <location>
        <begin position="197"/>
        <end position="223"/>
    </location>
</feature>
<dbReference type="Proteomes" id="UP000008237">
    <property type="component" value="Unassembled WGS sequence"/>
</dbReference>
<feature type="compositionally biased region" description="Polar residues" evidence="1">
    <location>
        <begin position="287"/>
        <end position="300"/>
    </location>
</feature>
<name>E2BSE0_HARSA</name>
<accession>E2BSE0</accession>
<dbReference type="AlphaFoldDB" id="E2BSE0"/>
<organism evidence="3">
    <name type="scientific">Harpegnathos saltator</name>
    <name type="common">Jerdon's jumping ant</name>
    <dbReference type="NCBI Taxonomy" id="610380"/>
    <lineage>
        <taxon>Eukaryota</taxon>
        <taxon>Metazoa</taxon>
        <taxon>Ecdysozoa</taxon>
        <taxon>Arthropoda</taxon>
        <taxon>Hexapoda</taxon>
        <taxon>Insecta</taxon>
        <taxon>Pterygota</taxon>
        <taxon>Neoptera</taxon>
        <taxon>Endopterygota</taxon>
        <taxon>Hymenoptera</taxon>
        <taxon>Apocrita</taxon>
        <taxon>Aculeata</taxon>
        <taxon>Formicoidea</taxon>
        <taxon>Formicidae</taxon>
        <taxon>Ponerinae</taxon>
        <taxon>Ponerini</taxon>
        <taxon>Harpegnathos</taxon>
    </lineage>
</organism>
<proteinExistence type="predicted"/>
<gene>
    <name evidence="2" type="ORF">EAI_07617</name>
</gene>
<evidence type="ECO:0000313" key="3">
    <source>
        <dbReference type="Proteomes" id="UP000008237"/>
    </source>
</evidence>
<evidence type="ECO:0000313" key="2">
    <source>
        <dbReference type="EMBL" id="EFN81392.1"/>
    </source>
</evidence>
<dbReference type="OMA" id="MASLMEY"/>
<evidence type="ECO:0000256" key="1">
    <source>
        <dbReference type="SAM" id="MobiDB-lite"/>
    </source>
</evidence>
<dbReference type="InParanoid" id="E2BSE0"/>
<dbReference type="OrthoDB" id="341421at2759"/>
<feature type="compositionally biased region" description="Polar residues" evidence="1">
    <location>
        <begin position="197"/>
        <end position="213"/>
    </location>
</feature>
<sequence>MASLMEYVVQYNSNHLPSYCYAEETLMADNRNISTTAEELNEPPLVSPRPSFAHHENNQQPRSKLSGFVSPNEYIDRFNTPTSYHQSNVYSNLESVSPPVFGDLMEDITSNPFLNGNLKLSEGSATSDDHYNVQRQMFIQFMQESAMLQLRITRMFREVMNSPPITDNLFTNYITLLYQFNNVLKMLLKEMESRLANANPTSNSSRNRANDTGPSPKAHTYFNPNCESFVKQDNMNLSRPISSPSSSSTANLFDHHTKYHCAELPTADVTNLYAAYARSFKQAANHGVSSHQADTNNPHIQQPPISSCAPPEPPIYNSYENIAEGVNSHIDQLNKNMPSMMNNAASYANISGVNPPNYQYSANKFASNAYLQHGNTWENKDSTKSKETNPFRLHQEIGTQVPATQSKNNYDMTNLISFLPDINLQSHTQTVNENTNTPVKDNFYGAYNNTASNPKVVSAPPGFKFNVNSNGDYAPRIVYEGSPVMYNVQKKSEEQQLPSHSATQLQSNNVAMIDVDVDHAASLSSAVDVSVVNDETYVTPTTYAQNSLPTTSKRNYYQPDISSNVSSQHVSLEGWNGAMFQNSDPEQDHNKTFISPTMNQPIDSLSQKKWHCEINKEFMIGDPCATTKSNFTLPVFDNSEGSAMTTACANLQNSSHEKDQDKTTTPYDYSASLTNFLFQRIRTCGTADHISFLLND</sequence>
<keyword evidence="3" id="KW-1185">Reference proteome</keyword>
<feature type="region of interest" description="Disordered" evidence="1">
    <location>
        <begin position="40"/>
        <end position="67"/>
    </location>
</feature>
<feature type="region of interest" description="Disordered" evidence="1">
    <location>
        <begin position="286"/>
        <end position="312"/>
    </location>
</feature>
<reference evidence="2 3" key="1">
    <citation type="journal article" date="2010" name="Science">
        <title>Genomic comparison of the ants Camponotus floridanus and Harpegnathos saltator.</title>
        <authorList>
            <person name="Bonasio R."/>
            <person name="Zhang G."/>
            <person name="Ye C."/>
            <person name="Mutti N.S."/>
            <person name="Fang X."/>
            <person name="Qin N."/>
            <person name="Donahue G."/>
            <person name="Yang P."/>
            <person name="Li Q."/>
            <person name="Li C."/>
            <person name="Zhang P."/>
            <person name="Huang Z."/>
            <person name="Berger S.L."/>
            <person name="Reinberg D."/>
            <person name="Wang J."/>
            <person name="Liebig J."/>
        </authorList>
    </citation>
    <scope>NUCLEOTIDE SEQUENCE [LARGE SCALE GENOMIC DNA]</scope>
    <source>
        <strain evidence="2 3">R22 G/1</strain>
    </source>
</reference>